<dbReference type="RefSeq" id="WP_078982712.1">
    <property type="nucleotide sequence ID" value="NZ_MWQN01000005.1"/>
</dbReference>
<proteinExistence type="predicted"/>
<evidence type="ECO:0000313" key="3">
    <source>
        <dbReference type="Proteomes" id="UP000190037"/>
    </source>
</evidence>
<dbReference type="OrthoDB" id="1821130at2"/>
<accession>A0A1T3NJ66</accession>
<comment type="caution">
    <text evidence="2">The sequence shown here is derived from an EMBL/GenBank/DDBJ whole genome shotgun (WGS) entry which is preliminary data.</text>
</comment>
<dbReference type="GO" id="GO:0016747">
    <property type="term" value="F:acyltransferase activity, transferring groups other than amino-acyl groups"/>
    <property type="evidence" value="ECO:0007669"/>
    <property type="project" value="InterPro"/>
</dbReference>
<keyword evidence="3" id="KW-1185">Reference proteome</keyword>
<protein>
    <recommendedName>
        <fullName evidence="1">N-acetyltransferase domain-containing protein</fullName>
    </recommendedName>
</protein>
<reference evidence="2 3" key="1">
    <citation type="submission" date="2017-03" db="EMBL/GenBank/DDBJ databases">
        <title>Draft genome sequence of Streptomyces scabrisporus NF3, endophyte isolated from Amphipterygium adstringens.</title>
        <authorList>
            <person name="Vazquez M."/>
            <person name="Ceapa C.D."/>
            <person name="Rodriguez Luna D."/>
            <person name="Sanchez Esquivel S."/>
        </authorList>
    </citation>
    <scope>NUCLEOTIDE SEQUENCE [LARGE SCALE GENOMIC DNA]</scope>
    <source>
        <strain evidence="2 3">NF3</strain>
    </source>
</reference>
<feature type="domain" description="N-acetyltransferase" evidence="1">
    <location>
        <begin position="68"/>
        <end position="232"/>
    </location>
</feature>
<name>A0A1T3NJ66_9ACTN</name>
<sequence>MGPSYPNPNRALTPGETALRLAVLRRVIEGDGGSGWSRPDVSRADAGVVVSVAAHAGAGVGSAMREGLVVREACAGDVDMFVELMMLADPDVEPDALLTIRRLISASGSWSLRSLGRLALVAVDAGHVVGALLAGPPEWLYDHPEMVPWRAFLGQRIATVLGLPVRPESRRSGVGRALMERAENDLRAAGRGLVTLFHASDLDAYYAGRGYTSHDMFAVCLPGGRVLLRDYPNDLRVAVKSLETGVRSIPMAGVSVPVVTGLAPDTTPPVGLRFPK</sequence>
<evidence type="ECO:0000313" key="2">
    <source>
        <dbReference type="EMBL" id="OPC76863.1"/>
    </source>
</evidence>
<dbReference type="InterPro" id="IPR016181">
    <property type="entry name" value="Acyl_CoA_acyltransferase"/>
</dbReference>
<organism evidence="2 3">
    <name type="scientific">Embleya scabrispora</name>
    <dbReference type="NCBI Taxonomy" id="159449"/>
    <lineage>
        <taxon>Bacteria</taxon>
        <taxon>Bacillati</taxon>
        <taxon>Actinomycetota</taxon>
        <taxon>Actinomycetes</taxon>
        <taxon>Kitasatosporales</taxon>
        <taxon>Streptomycetaceae</taxon>
        <taxon>Embleya</taxon>
    </lineage>
</organism>
<evidence type="ECO:0000259" key="1">
    <source>
        <dbReference type="PROSITE" id="PS51186"/>
    </source>
</evidence>
<dbReference type="PROSITE" id="PS51186">
    <property type="entry name" value="GNAT"/>
    <property type="match status" value="1"/>
</dbReference>
<dbReference type="InterPro" id="IPR000182">
    <property type="entry name" value="GNAT_dom"/>
</dbReference>
<dbReference type="CDD" id="cd04301">
    <property type="entry name" value="NAT_SF"/>
    <property type="match status" value="1"/>
</dbReference>
<dbReference type="EMBL" id="MWQN01000005">
    <property type="protein sequence ID" value="OPC76863.1"/>
    <property type="molecule type" value="Genomic_DNA"/>
</dbReference>
<dbReference type="SUPFAM" id="SSF55729">
    <property type="entry name" value="Acyl-CoA N-acyltransferases (Nat)"/>
    <property type="match status" value="1"/>
</dbReference>
<gene>
    <name evidence="2" type="ORF">B4N89_46180</name>
</gene>
<dbReference type="Pfam" id="PF00583">
    <property type="entry name" value="Acetyltransf_1"/>
    <property type="match status" value="1"/>
</dbReference>
<dbReference type="Gene3D" id="3.40.630.30">
    <property type="match status" value="1"/>
</dbReference>
<dbReference type="Proteomes" id="UP000190037">
    <property type="component" value="Unassembled WGS sequence"/>
</dbReference>
<dbReference type="AlphaFoldDB" id="A0A1T3NJ66"/>